<evidence type="ECO:0000256" key="1">
    <source>
        <dbReference type="SAM" id="Phobius"/>
    </source>
</evidence>
<evidence type="ECO:0000313" key="2">
    <source>
        <dbReference type="EMBL" id="TPI01941.1"/>
    </source>
</evidence>
<feature type="transmembrane region" description="Helical" evidence="1">
    <location>
        <begin position="77"/>
        <end position="96"/>
    </location>
</feature>
<protein>
    <submittedName>
        <fullName evidence="2">Uncharacterized protein</fullName>
    </submittedName>
</protein>
<accession>A0A502M684</accession>
<dbReference type="AlphaFoldDB" id="A0A502M684"/>
<dbReference type="Proteomes" id="UP000317904">
    <property type="component" value="Unassembled WGS sequence"/>
</dbReference>
<keyword evidence="1" id="KW-0472">Membrane</keyword>
<dbReference type="EMBL" id="VFSY01000023">
    <property type="protein sequence ID" value="TPI01941.1"/>
    <property type="molecule type" value="Genomic_DNA"/>
</dbReference>
<dbReference type="RefSeq" id="WP_140701041.1">
    <property type="nucleotide sequence ID" value="NZ_VFSY01000023.1"/>
</dbReference>
<sequence>MITFVNHIVSIYLITNYMFNKTSSIKKNKALSVLVFLAMGLVNLFIIGLAIGLNLIYSREHELNLFSFKPVNILTIMTPYVLLVLHLVAIGFISLIKVKKLKTIAKKEDNGSTISS</sequence>
<reference evidence="2 3" key="1">
    <citation type="submission" date="2019-06" db="EMBL/GenBank/DDBJ databases">
        <title>A comparative genomics study of ostrich specific Mycoplasmas.</title>
        <authorList>
            <person name="Botes A."/>
            <person name="Nel T."/>
        </authorList>
    </citation>
    <scope>NUCLEOTIDE SEQUENCE [LARGE SCALE GENOMIC DNA]</scope>
    <source>
        <strain evidence="2 3">Ms01</strain>
    </source>
</reference>
<feature type="transmembrane region" description="Helical" evidence="1">
    <location>
        <begin position="31"/>
        <end position="57"/>
    </location>
</feature>
<comment type="caution">
    <text evidence="2">The sequence shown here is derived from an EMBL/GenBank/DDBJ whole genome shotgun (WGS) entry which is preliminary data.</text>
</comment>
<evidence type="ECO:0000313" key="3">
    <source>
        <dbReference type="Proteomes" id="UP000317904"/>
    </source>
</evidence>
<keyword evidence="1" id="KW-0812">Transmembrane</keyword>
<gene>
    <name evidence="2" type="ORF">FJM01_01640</name>
</gene>
<organism evidence="2 3">
    <name type="scientific">Mycoplasma struthionis</name>
    <dbReference type="NCBI Taxonomy" id="538220"/>
    <lineage>
        <taxon>Bacteria</taxon>
        <taxon>Bacillati</taxon>
        <taxon>Mycoplasmatota</taxon>
        <taxon>Mollicutes</taxon>
        <taxon>Mycoplasmataceae</taxon>
        <taxon>Mycoplasma</taxon>
    </lineage>
</organism>
<keyword evidence="1" id="KW-1133">Transmembrane helix</keyword>
<proteinExistence type="predicted"/>
<name>A0A502M684_9MOLU</name>